<dbReference type="EMBL" id="HBUE01306200">
    <property type="protein sequence ID" value="CAG6581132.1"/>
    <property type="molecule type" value="Transcribed_RNA"/>
</dbReference>
<evidence type="ECO:0000256" key="1">
    <source>
        <dbReference type="SAM" id="MobiDB-lite"/>
    </source>
</evidence>
<dbReference type="EMBL" id="HBUE01200050">
    <property type="protein sequence ID" value="CAG6529351.1"/>
    <property type="molecule type" value="Transcribed_RNA"/>
</dbReference>
<feature type="region of interest" description="Disordered" evidence="1">
    <location>
        <begin position="1"/>
        <end position="112"/>
    </location>
</feature>
<dbReference type="EMBL" id="HBUE01200055">
    <property type="protein sequence ID" value="CAG6529360.1"/>
    <property type="molecule type" value="Transcribed_RNA"/>
</dbReference>
<organism evidence="2">
    <name type="scientific">Culex pipiens</name>
    <name type="common">House mosquito</name>
    <dbReference type="NCBI Taxonomy" id="7175"/>
    <lineage>
        <taxon>Eukaryota</taxon>
        <taxon>Metazoa</taxon>
        <taxon>Ecdysozoa</taxon>
        <taxon>Arthropoda</taxon>
        <taxon>Hexapoda</taxon>
        <taxon>Insecta</taxon>
        <taxon>Pterygota</taxon>
        <taxon>Neoptera</taxon>
        <taxon>Endopterygota</taxon>
        <taxon>Diptera</taxon>
        <taxon>Nematocera</taxon>
        <taxon>Culicoidea</taxon>
        <taxon>Culicidae</taxon>
        <taxon>Culicinae</taxon>
        <taxon>Culicini</taxon>
        <taxon>Culex</taxon>
        <taxon>Culex</taxon>
    </lineage>
</organism>
<dbReference type="EMBL" id="HBUE01306199">
    <property type="protein sequence ID" value="CAG6581130.1"/>
    <property type="molecule type" value="Transcribed_RNA"/>
</dbReference>
<name>A0A8D8MIA3_CULPI</name>
<dbReference type="EMBL" id="HBUE01306203">
    <property type="protein sequence ID" value="CAG6581135.1"/>
    <property type="molecule type" value="Transcribed_RNA"/>
</dbReference>
<dbReference type="EMBL" id="HBUE01200042">
    <property type="protein sequence ID" value="CAG6529338.1"/>
    <property type="molecule type" value="Transcribed_RNA"/>
</dbReference>
<sequence>MPNDSRGTAAIGDDTRADENARQPDSDPDGQRREASARQRYATAGVRRVQAEPVGDTGAESPKACRVAPSSAQITGKRRLAGADHDPNDECRHDAGRRSVQQQQSGGAPFEI</sequence>
<dbReference type="EMBL" id="HBUE01306198">
    <property type="protein sequence ID" value="CAG6581128.1"/>
    <property type="molecule type" value="Transcribed_RNA"/>
</dbReference>
<dbReference type="EMBL" id="HBUE01200045">
    <property type="protein sequence ID" value="CAG6529344.1"/>
    <property type="molecule type" value="Transcribed_RNA"/>
</dbReference>
<dbReference type="EMBL" id="HBUE01200053">
    <property type="protein sequence ID" value="CAG6529356.1"/>
    <property type="molecule type" value="Transcribed_RNA"/>
</dbReference>
<dbReference type="EMBL" id="HBUE01306209">
    <property type="protein sequence ID" value="CAG6581146.1"/>
    <property type="molecule type" value="Transcribed_RNA"/>
</dbReference>
<proteinExistence type="predicted"/>
<dbReference type="EMBL" id="HBUE01200049">
    <property type="protein sequence ID" value="CAG6529349.1"/>
    <property type="molecule type" value="Transcribed_RNA"/>
</dbReference>
<dbReference type="EMBL" id="HBUE01200046">
    <property type="protein sequence ID" value="CAG6529346.1"/>
    <property type="molecule type" value="Transcribed_RNA"/>
</dbReference>
<dbReference type="EMBL" id="HBUE01200044">
    <property type="protein sequence ID" value="CAG6529342.1"/>
    <property type="molecule type" value="Transcribed_RNA"/>
</dbReference>
<dbReference type="EMBL" id="HBUE01306204">
    <property type="protein sequence ID" value="CAG6581137.1"/>
    <property type="molecule type" value="Transcribed_RNA"/>
</dbReference>
<dbReference type="EMBL" id="HBUE01200052">
    <property type="protein sequence ID" value="CAG6529354.1"/>
    <property type="molecule type" value="Transcribed_RNA"/>
</dbReference>
<dbReference type="EMBL" id="HBUE01306207">
    <property type="protein sequence ID" value="CAG6581142.1"/>
    <property type="molecule type" value="Transcribed_RNA"/>
</dbReference>
<dbReference type="EMBL" id="HBUE01306208">
    <property type="protein sequence ID" value="CAG6581144.1"/>
    <property type="molecule type" value="Transcribed_RNA"/>
</dbReference>
<evidence type="ECO:0000313" key="2">
    <source>
        <dbReference type="EMBL" id="CAG6529358.1"/>
    </source>
</evidence>
<dbReference type="AlphaFoldDB" id="A0A8D8MIA3"/>
<accession>A0A8D8MIA3</accession>
<dbReference type="EMBL" id="HBUE01059115">
    <property type="protein sequence ID" value="CAG6467791.1"/>
    <property type="molecule type" value="Transcribed_RNA"/>
</dbReference>
<reference evidence="2" key="1">
    <citation type="submission" date="2021-05" db="EMBL/GenBank/DDBJ databases">
        <authorList>
            <person name="Alioto T."/>
            <person name="Alioto T."/>
            <person name="Gomez Garrido J."/>
        </authorList>
    </citation>
    <scope>NUCLEOTIDE SEQUENCE</scope>
</reference>
<dbReference type="EMBL" id="HBUE01306196">
    <property type="protein sequence ID" value="CAG6581124.1"/>
    <property type="molecule type" value="Transcribed_RNA"/>
</dbReference>
<dbReference type="EMBL" id="HBUE01200054">
    <property type="protein sequence ID" value="CAG6529358.1"/>
    <property type="molecule type" value="Transcribed_RNA"/>
</dbReference>
<feature type="compositionally biased region" description="Basic and acidic residues" evidence="1">
    <location>
        <begin position="13"/>
        <end position="37"/>
    </location>
</feature>
<feature type="compositionally biased region" description="Basic and acidic residues" evidence="1">
    <location>
        <begin position="81"/>
        <end position="97"/>
    </location>
</feature>
<protein>
    <submittedName>
        <fullName evidence="2">(northern house mosquito) hypothetical protein</fullName>
    </submittedName>
</protein>
<dbReference type="EMBL" id="HBUE01306206">
    <property type="protein sequence ID" value="CAG6581140.1"/>
    <property type="molecule type" value="Transcribed_RNA"/>
</dbReference>